<dbReference type="Gene3D" id="1.10.287.130">
    <property type="match status" value="1"/>
</dbReference>
<evidence type="ECO:0000256" key="3">
    <source>
        <dbReference type="ARBA" id="ARBA00022553"/>
    </source>
</evidence>
<feature type="domain" description="PAC" evidence="9">
    <location>
        <begin position="253"/>
        <end position="306"/>
    </location>
</feature>
<evidence type="ECO:0000313" key="10">
    <source>
        <dbReference type="EMBL" id="MVN91574.1"/>
    </source>
</evidence>
<sequence>MTDNIKPTLDDSVVLQVLAQSKKATAIYNSEDLHIRFANDSMLRIWGKDRSVIGKAFEEALPEIKGQPFTSLLQNVWRTGETYVAECMPAELLINGEFKRSLFDFEYKAIKNDDGSTLCILHTATDVTQQQKYWQEIRERIENEQQLVEELTANNEELRSLNEELAAISEENRNALEQLAMAKQAGGVGIFDLDVTHDVLIWDERCKELFGVSPKQKVTYSSDFVNGLHPDDREHTVNAVSDAYNKQKTGGKYNVKYRTVGAEDGRIRWVHAIGQVHFDAADKPQRFIGTVTDITEEVNSRLQLEQSESRLQDANEELYAINEEQASINEELRATNEELADTQSQLLQSNNNLSDSRARLRDVLEQAPVGMCVLRGPDHVIEIANDAILNIWDRKYEDVIGRPHRQARPELEGQPVFDWLDKVYQTGERQVNREFKVMLRSGDGMREAIVNSVYEALKDSSGVIDGVLIILEDITDAVKERRQAQHMQEMFNLAIDAGELGAFYYNPQSNLFSGNEILKKWFGLGADEHICLELATNVIAEEDRRFVNEAIATALNPASDGKYDIEYTVINPNTNIPRIVKAKGKARFNADGKPESLNGMLLDITERKQDEQRKNDFIGMVSHELKTPLTSVNAYIQMLQGRSVKNQDVFTAGALDKVANQIKKMTVIINGFLNVSRFESGKIHIDKQFFDMAELVKEVEDESLTTISSHKVVFAPVEYTPVIADRDKIGQVINNLISNAVKYSPQGSTIQIACVTKENFAEVCVTDAGMGVKPEDQQRLFDRYYRVKGEHMTAISGFGIGLYLCSEIVARHNGNIWVESEFGNGSTFCFKIPVVN</sequence>
<feature type="domain" description="PAS" evidence="8">
    <location>
        <begin position="175"/>
        <end position="247"/>
    </location>
</feature>
<dbReference type="SMART" id="SM00388">
    <property type="entry name" value="HisKA"/>
    <property type="match status" value="1"/>
</dbReference>
<evidence type="ECO:0000256" key="6">
    <source>
        <dbReference type="SAM" id="Coils"/>
    </source>
</evidence>
<dbReference type="InterPro" id="IPR036097">
    <property type="entry name" value="HisK_dim/P_sf"/>
</dbReference>
<dbReference type="PRINTS" id="PR00344">
    <property type="entry name" value="BCTRLSENSOR"/>
</dbReference>
<dbReference type="EMBL" id="WQLA01000003">
    <property type="protein sequence ID" value="MVN91574.1"/>
    <property type="molecule type" value="Genomic_DNA"/>
</dbReference>
<dbReference type="Gene3D" id="3.30.565.10">
    <property type="entry name" value="Histidine kinase-like ATPase, C-terminal domain"/>
    <property type="match status" value="1"/>
</dbReference>
<feature type="domain" description="PAC" evidence="9">
    <location>
        <begin position="563"/>
        <end position="616"/>
    </location>
</feature>
<dbReference type="InterPro" id="IPR013656">
    <property type="entry name" value="PAS_4"/>
</dbReference>
<keyword evidence="6" id="KW-0175">Coiled coil</keyword>
<comment type="catalytic activity">
    <reaction evidence="1">
        <text>ATP + protein L-histidine = ADP + protein N-phospho-L-histidine.</text>
        <dbReference type="EC" id="2.7.13.3"/>
    </reaction>
</comment>
<dbReference type="CDD" id="cd00130">
    <property type="entry name" value="PAS"/>
    <property type="match status" value="2"/>
</dbReference>
<evidence type="ECO:0000256" key="5">
    <source>
        <dbReference type="ARBA" id="ARBA00022777"/>
    </source>
</evidence>
<dbReference type="SMART" id="SM00387">
    <property type="entry name" value="HATPase_c"/>
    <property type="match status" value="1"/>
</dbReference>
<dbReference type="InterPro" id="IPR004358">
    <property type="entry name" value="Sig_transdc_His_kin-like_C"/>
</dbReference>
<keyword evidence="3" id="KW-0597">Phosphoprotein</keyword>
<dbReference type="EC" id="2.7.13.3" evidence="2"/>
<dbReference type="RefSeq" id="WP_157541872.1">
    <property type="nucleotide sequence ID" value="NZ_WQLA01000003.1"/>
</dbReference>
<feature type="coiled-coil region" evidence="6">
    <location>
        <begin position="134"/>
        <end position="185"/>
    </location>
</feature>
<gene>
    <name evidence="10" type="ORF">GO816_10605</name>
</gene>
<dbReference type="OrthoDB" id="9813151at2"/>
<evidence type="ECO:0000256" key="1">
    <source>
        <dbReference type="ARBA" id="ARBA00000085"/>
    </source>
</evidence>
<dbReference type="Pfam" id="PF08448">
    <property type="entry name" value="PAS_4"/>
    <property type="match status" value="2"/>
</dbReference>
<keyword evidence="4" id="KW-0808">Transferase</keyword>
<reference evidence="10 11" key="1">
    <citation type="submission" date="2019-12" db="EMBL/GenBank/DDBJ databases">
        <title>Mucilaginibacter sp. HME9299 genome sequencing and assembly.</title>
        <authorList>
            <person name="Kang H."/>
            <person name="Kim H."/>
            <person name="Joh K."/>
        </authorList>
    </citation>
    <scope>NUCLEOTIDE SEQUENCE [LARGE SCALE GENOMIC DNA]</scope>
    <source>
        <strain evidence="10 11">HME9299</strain>
    </source>
</reference>
<accession>A0A6I4IQR0</accession>
<dbReference type="PROSITE" id="PS50113">
    <property type="entry name" value="PAC"/>
    <property type="match status" value="2"/>
</dbReference>
<dbReference type="SUPFAM" id="SSF55874">
    <property type="entry name" value="ATPase domain of HSP90 chaperone/DNA topoisomerase II/histidine kinase"/>
    <property type="match status" value="1"/>
</dbReference>
<dbReference type="CDD" id="cd00082">
    <property type="entry name" value="HisKA"/>
    <property type="match status" value="1"/>
</dbReference>
<dbReference type="InterPro" id="IPR005467">
    <property type="entry name" value="His_kinase_dom"/>
</dbReference>
<dbReference type="InterPro" id="IPR013655">
    <property type="entry name" value="PAS_fold_3"/>
</dbReference>
<dbReference type="GO" id="GO:0000155">
    <property type="term" value="F:phosphorelay sensor kinase activity"/>
    <property type="evidence" value="ECO:0007669"/>
    <property type="project" value="InterPro"/>
</dbReference>
<evidence type="ECO:0000256" key="2">
    <source>
        <dbReference type="ARBA" id="ARBA00012438"/>
    </source>
</evidence>
<dbReference type="InterPro" id="IPR000700">
    <property type="entry name" value="PAS-assoc_C"/>
</dbReference>
<dbReference type="Pfam" id="PF02518">
    <property type="entry name" value="HATPase_c"/>
    <property type="match status" value="1"/>
</dbReference>
<feature type="coiled-coil region" evidence="6">
    <location>
        <begin position="297"/>
        <end position="352"/>
    </location>
</feature>
<dbReference type="InterPro" id="IPR003661">
    <property type="entry name" value="HisK_dim/P_dom"/>
</dbReference>
<comment type="caution">
    <text evidence="10">The sequence shown here is derived from an EMBL/GenBank/DDBJ whole genome shotgun (WGS) entry which is preliminary data.</text>
</comment>
<evidence type="ECO:0000256" key="4">
    <source>
        <dbReference type="ARBA" id="ARBA00022679"/>
    </source>
</evidence>
<dbReference type="Pfam" id="PF08447">
    <property type="entry name" value="PAS_3"/>
    <property type="match status" value="1"/>
</dbReference>
<dbReference type="SMART" id="SM00086">
    <property type="entry name" value="PAC"/>
    <property type="match status" value="3"/>
</dbReference>
<evidence type="ECO:0000259" key="9">
    <source>
        <dbReference type="PROSITE" id="PS50113"/>
    </source>
</evidence>
<dbReference type="SUPFAM" id="SSF55785">
    <property type="entry name" value="PYP-like sensor domain (PAS domain)"/>
    <property type="match status" value="4"/>
</dbReference>
<dbReference type="InterPro" id="IPR036890">
    <property type="entry name" value="HATPase_C_sf"/>
</dbReference>
<proteinExistence type="predicted"/>
<keyword evidence="11" id="KW-1185">Reference proteome</keyword>
<dbReference type="Proteomes" id="UP000434850">
    <property type="component" value="Unassembled WGS sequence"/>
</dbReference>
<dbReference type="NCBIfam" id="TIGR00229">
    <property type="entry name" value="sensory_box"/>
    <property type="match status" value="3"/>
</dbReference>
<dbReference type="Pfam" id="PF00512">
    <property type="entry name" value="HisKA"/>
    <property type="match status" value="1"/>
</dbReference>
<dbReference type="InterPro" id="IPR000014">
    <property type="entry name" value="PAS"/>
</dbReference>
<dbReference type="InterPro" id="IPR003594">
    <property type="entry name" value="HATPase_dom"/>
</dbReference>
<dbReference type="PROSITE" id="PS50109">
    <property type="entry name" value="HIS_KIN"/>
    <property type="match status" value="1"/>
</dbReference>
<dbReference type="AlphaFoldDB" id="A0A6I4IQR0"/>
<evidence type="ECO:0000259" key="7">
    <source>
        <dbReference type="PROSITE" id="PS50109"/>
    </source>
</evidence>
<keyword evidence="5" id="KW-0418">Kinase</keyword>
<protein>
    <recommendedName>
        <fullName evidence="2">histidine kinase</fullName>
        <ecNumber evidence="2">2.7.13.3</ecNumber>
    </recommendedName>
</protein>
<dbReference type="Gene3D" id="2.10.70.100">
    <property type="match status" value="1"/>
</dbReference>
<dbReference type="InterPro" id="IPR052162">
    <property type="entry name" value="Sensor_kinase/Photoreceptor"/>
</dbReference>
<dbReference type="PANTHER" id="PTHR43304:SF1">
    <property type="entry name" value="PAC DOMAIN-CONTAINING PROTEIN"/>
    <property type="match status" value="1"/>
</dbReference>
<dbReference type="SMART" id="SM00091">
    <property type="entry name" value="PAS"/>
    <property type="match status" value="4"/>
</dbReference>
<dbReference type="InterPro" id="IPR001610">
    <property type="entry name" value="PAC"/>
</dbReference>
<dbReference type="SUPFAM" id="SSF47384">
    <property type="entry name" value="Homodimeric domain of signal transducing histidine kinase"/>
    <property type="match status" value="1"/>
</dbReference>
<feature type="domain" description="Histidine kinase" evidence="7">
    <location>
        <begin position="620"/>
        <end position="836"/>
    </location>
</feature>
<name>A0A6I4IQR0_9SPHI</name>
<organism evidence="10 11">
    <name type="scientific">Mucilaginibacter aquatilis</name>
    <dbReference type="NCBI Taxonomy" id="1517760"/>
    <lineage>
        <taxon>Bacteria</taxon>
        <taxon>Pseudomonadati</taxon>
        <taxon>Bacteroidota</taxon>
        <taxon>Sphingobacteriia</taxon>
        <taxon>Sphingobacteriales</taxon>
        <taxon>Sphingobacteriaceae</taxon>
        <taxon>Mucilaginibacter</taxon>
    </lineage>
</organism>
<dbReference type="FunFam" id="3.30.565.10:FF:000006">
    <property type="entry name" value="Sensor histidine kinase WalK"/>
    <property type="match status" value="1"/>
</dbReference>
<dbReference type="InterPro" id="IPR035965">
    <property type="entry name" value="PAS-like_dom_sf"/>
</dbReference>
<dbReference type="PROSITE" id="PS50112">
    <property type="entry name" value="PAS"/>
    <property type="match status" value="1"/>
</dbReference>
<dbReference type="PANTHER" id="PTHR43304">
    <property type="entry name" value="PHYTOCHROME-LIKE PROTEIN CPH1"/>
    <property type="match status" value="1"/>
</dbReference>
<evidence type="ECO:0000259" key="8">
    <source>
        <dbReference type="PROSITE" id="PS50112"/>
    </source>
</evidence>
<evidence type="ECO:0000313" key="11">
    <source>
        <dbReference type="Proteomes" id="UP000434850"/>
    </source>
</evidence>
<dbReference type="Gene3D" id="3.30.450.20">
    <property type="entry name" value="PAS domain"/>
    <property type="match status" value="4"/>
</dbReference>